<reference evidence="1" key="2">
    <citation type="submission" date="2021-04" db="EMBL/GenBank/DDBJ databases">
        <authorList>
            <person name="Podell S."/>
        </authorList>
    </citation>
    <scope>NUCLEOTIDE SEQUENCE</scope>
    <source>
        <strain evidence="1">Hildebrandi</strain>
    </source>
</reference>
<name>A0A9K3KJS8_9STRA</name>
<evidence type="ECO:0000313" key="1">
    <source>
        <dbReference type="EMBL" id="KAG7344319.1"/>
    </source>
</evidence>
<sequence length="195" mass="22262">MTTTQFEGEVLQYIAGKKAHMDPKRIPKHRCVMETISAYKPESDKRVKCQAFTIQDEKVNAQKLQKILHQAFTPATTQLLFVPFEDHCSHLDKFSRAVLRQAALEGKHRIVAIHGIHPDTIFEFEGVLQQAFPQVMKVYSTPTTSYLNNSGEPLARYNLLCRTTDFPNLCVALNSSLADTYSKFIQETGSQRKWE</sequence>
<dbReference type="AlphaFoldDB" id="A0A9K3KJS8"/>
<reference evidence="1" key="1">
    <citation type="journal article" date="2021" name="Sci. Rep.">
        <title>Diploid genomic architecture of Nitzschia inconspicua, an elite biomass production diatom.</title>
        <authorList>
            <person name="Oliver A."/>
            <person name="Podell S."/>
            <person name="Pinowska A."/>
            <person name="Traller J.C."/>
            <person name="Smith S.R."/>
            <person name="McClure R."/>
            <person name="Beliaev A."/>
            <person name="Bohutskyi P."/>
            <person name="Hill E.A."/>
            <person name="Rabines A."/>
            <person name="Zheng H."/>
            <person name="Allen L.Z."/>
            <person name="Kuo A."/>
            <person name="Grigoriev I.V."/>
            <person name="Allen A.E."/>
            <person name="Hazlebeck D."/>
            <person name="Allen E.E."/>
        </authorList>
    </citation>
    <scope>NUCLEOTIDE SEQUENCE</scope>
    <source>
        <strain evidence="1">Hildebrandi</strain>
    </source>
</reference>
<dbReference type="EMBL" id="JAGRRH010000023">
    <property type="protein sequence ID" value="KAG7344319.1"/>
    <property type="molecule type" value="Genomic_DNA"/>
</dbReference>
<proteinExistence type="predicted"/>
<accession>A0A9K3KJS8</accession>
<gene>
    <name evidence="1" type="ORF">IV203_022327</name>
</gene>
<organism evidence="1 2">
    <name type="scientific">Nitzschia inconspicua</name>
    <dbReference type="NCBI Taxonomy" id="303405"/>
    <lineage>
        <taxon>Eukaryota</taxon>
        <taxon>Sar</taxon>
        <taxon>Stramenopiles</taxon>
        <taxon>Ochrophyta</taxon>
        <taxon>Bacillariophyta</taxon>
        <taxon>Bacillariophyceae</taxon>
        <taxon>Bacillariophycidae</taxon>
        <taxon>Bacillariales</taxon>
        <taxon>Bacillariaceae</taxon>
        <taxon>Nitzschia</taxon>
    </lineage>
</organism>
<protein>
    <submittedName>
        <fullName evidence="1">Uncharacterized protein</fullName>
    </submittedName>
</protein>
<comment type="caution">
    <text evidence="1">The sequence shown here is derived from an EMBL/GenBank/DDBJ whole genome shotgun (WGS) entry which is preliminary data.</text>
</comment>
<evidence type="ECO:0000313" key="2">
    <source>
        <dbReference type="Proteomes" id="UP000693970"/>
    </source>
</evidence>
<keyword evidence="2" id="KW-1185">Reference proteome</keyword>
<dbReference type="Proteomes" id="UP000693970">
    <property type="component" value="Unassembled WGS sequence"/>
</dbReference>